<dbReference type="SUPFAM" id="SSF82866">
    <property type="entry name" value="Multidrug efflux transporter AcrB transmembrane domain"/>
    <property type="match status" value="2"/>
</dbReference>
<feature type="transmembrane region" description="Helical" evidence="2">
    <location>
        <begin position="692"/>
        <end position="714"/>
    </location>
</feature>
<dbReference type="InterPro" id="IPR001036">
    <property type="entry name" value="Acrflvin-R"/>
</dbReference>
<dbReference type="PRINTS" id="PR00702">
    <property type="entry name" value="ACRIFLAVINRP"/>
</dbReference>
<dbReference type="AlphaFoldDB" id="A0AAQ1MGF8"/>
<reference evidence="3 6" key="3">
    <citation type="journal article" date="2019" name="Nat. Med.">
        <title>A library of human gut bacterial isolates paired with longitudinal multiomics data enables mechanistic microbiome research.</title>
        <authorList>
            <person name="Poyet M."/>
            <person name="Groussin M."/>
            <person name="Gibbons S.M."/>
            <person name="Avila-Pacheco J."/>
            <person name="Jiang X."/>
            <person name="Kearney S.M."/>
            <person name="Perrotta A.R."/>
            <person name="Berdy B."/>
            <person name="Zhao S."/>
            <person name="Lieberman T.D."/>
            <person name="Swanson P.K."/>
            <person name="Smith M."/>
            <person name="Roesemann S."/>
            <person name="Alexander J.E."/>
            <person name="Rich S.A."/>
            <person name="Livny J."/>
            <person name="Vlamakis H."/>
            <person name="Clish C."/>
            <person name="Bullock K."/>
            <person name="Deik A."/>
            <person name="Scott J."/>
            <person name="Pierce K.A."/>
            <person name="Xavier R.J."/>
            <person name="Alm E.J."/>
        </authorList>
    </citation>
    <scope>NUCLEOTIDE SEQUENCE [LARGE SCALE GENOMIC DNA]</scope>
    <source>
        <strain evidence="3 6">BIOML-A2</strain>
    </source>
</reference>
<dbReference type="Gene3D" id="3.30.70.1440">
    <property type="entry name" value="Multidrug efflux transporter AcrB pore domain"/>
    <property type="match status" value="1"/>
</dbReference>
<dbReference type="Gene3D" id="1.20.1640.10">
    <property type="entry name" value="Multidrug efflux transporter AcrB transmembrane domain"/>
    <property type="match status" value="2"/>
</dbReference>
<name>A0AAQ1MGF8_9FIRM</name>
<feature type="transmembrane region" description="Helical" evidence="2">
    <location>
        <begin position="1176"/>
        <end position="1197"/>
    </location>
</feature>
<dbReference type="SUPFAM" id="SSF82693">
    <property type="entry name" value="Multidrug efflux transporter AcrB pore domain, PN1, PN2, PC1 and PC2 subdomains"/>
    <property type="match status" value="3"/>
</dbReference>
<evidence type="ECO:0000313" key="5">
    <source>
        <dbReference type="Proteomes" id="UP000184089"/>
    </source>
</evidence>
<feature type="transmembrane region" description="Helical" evidence="2">
    <location>
        <begin position="1104"/>
        <end position="1123"/>
    </location>
</feature>
<feature type="transmembrane region" description="Helical" evidence="2">
    <location>
        <begin position="589"/>
        <end position="609"/>
    </location>
</feature>
<keyword evidence="2" id="KW-1133">Transmembrane helix</keyword>
<gene>
    <name evidence="3" type="ORF">GT747_13765</name>
    <name evidence="4" type="ORF">SAMN05444424_2919</name>
</gene>
<dbReference type="EMBL" id="FQVY01000007">
    <property type="protein sequence ID" value="SHG65812.1"/>
    <property type="molecule type" value="Genomic_DNA"/>
</dbReference>
<dbReference type="EMBL" id="WWVX01000011">
    <property type="protein sequence ID" value="MZL70816.1"/>
    <property type="molecule type" value="Genomic_DNA"/>
</dbReference>
<feature type="transmembrane region" description="Helical" evidence="2">
    <location>
        <begin position="657"/>
        <end position="680"/>
    </location>
</feature>
<dbReference type="GO" id="GO:0042910">
    <property type="term" value="F:xenobiotic transmembrane transporter activity"/>
    <property type="evidence" value="ECO:0007669"/>
    <property type="project" value="TreeGrafter"/>
</dbReference>
<feature type="transmembrane region" description="Helical" evidence="2">
    <location>
        <begin position="563"/>
        <end position="582"/>
    </location>
</feature>
<evidence type="ECO:0000256" key="2">
    <source>
        <dbReference type="SAM" id="Phobius"/>
    </source>
</evidence>
<comment type="caution">
    <text evidence="4">The sequence shown here is derived from an EMBL/GenBank/DDBJ whole genome shotgun (WGS) entry which is preliminary data.</text>
</comment>
<dbReference type="SUPFAM" id="SSF82714">
    <property type="entry name" value="Multidrug efflux transporter AcrB TolC docking domain, DN and DC subdomains"/>
    <property type="match status" value="2"/>
</dbReference>
<feature type="coiled-coil region" evidence="1">
    <location>
        <begin position="200"/>
        <end position="234"/>
    </location>
</feature>
<dbReference type="Gene3D" id="3.30.70.1320">
    <property type="entry name" value="Multidrug efflux transporter AcrB pore domain like"/>
    <property type="match status" value="1"/>
</dbReference>
<feature type="transmembrane region" description="Helical" evidence="2">
    <location>
        <begin position="1209"/>
        <end position="1233"/>
    </location>
</feature>
<dbReference type="Gene3D" id="3.30.2090.10">
    <property type="entry name" value="Multidrug efflux transporter AcrB TolC docking domain, DN and DC subdomains"/>
    <property type="match status" value="2"/>
</dbReference>
<dbReference type="Proteomes" id="UP000184089">
    <property type="component" value="Unassembled WGS sequence"/>
</dbReference>
<dbReference type="Gene3D" id="3.30.70.1430">
    <property type="entry name" value="Multidrug efflux transporter AcrB pore domain"/>
    <property type="match status" value="2"/>
</dbReference>
<evidence type="ECO:0000313" key="3">
    <source>
        <dbReference type="EMBL" id="MZL70816.1"/>
    </source>
</evidence>
<dbReference type="InterPro" id="IPR027463">
    <property type="entry name" value="AcrB_DN_DC_subdom"/>
</dbReference>
<feature type="transmembrane region" description="Helical" evidence="2">
    <location>
        <begin position="1129"/>
        <end position="1155"/>
    </location>
</feature>
<dbReference type="GO" id="GO:0005886">
    <property type="term" value="C:plasma membrane"/>
    <property type="evidence" value="ECO:0007669"/>
    <property type="project" value="TreeGrafter"/>
</dbReference>
<keyword evidence="1" id="KW-0175">Coiled coil</keyword>
<keyword evidence="2" id="KW-0812">Transmembrane</keyword>
<reference evidence="5" key="2">
    <citation type="submission" date="2016-11" db="EMBL/GenBank/DDBJ databases">
        <authorList>
            <person name="Jaros S."/>
            <person name="Januszkiewicz K."/>
            <person name="Wedrychowicz H."/>
        </authorList>
    </citation>
    <scope>NUCLEOTIDE SEQUENCE [LARGE SCALE GENOMIC DNA]</scope>
    <source>
        <strain evidence="5">DSM 4029</strain>
    </source>
</reference>
<feature type="transmembrane region" description="Helical" evidence="2">
    <location>
        <begin position="749"/>
        <end position="774"/>
    </location>
</feature>
<evidence type="ECO:0000313" key="4">
    <source>
        <dbReference type="EMBL" id="SHG65812.1"/>
    </source>
</evidence>
<dbReference type="Pfam" id="PF00873">
    <property type="entry name" value="ACR_tran"/>
    <property type="match status" value="2"/>
</dbReference>
<evidence type="ECO:0000256" key="1">
    <source>
        <dbReference type="SAM" id="Coils"/>
    </source>
</evidence>
<dbReference type="RefSeq" id="WP_021660301.1">
    <property type="nucleotide sequence ID" value="NZ_FQVY01000007.1"/>
</dbReference>
<evidence type="ECO:0000313" key="6">
    <source>
        <dbReference type="Proteomes" id="UP000474718"/>
    </source>
</evidence>
<reference evidence="4" key="1">
    <citation type="submission" date="2016-11" db="EMBL/GenBank/DDBJ databases">
        <authorList>
            <person name="Varghese N."/>
            <person name="Submissions S."/>
        </authorList>
    </citation>
    <scope>NUCLEOTIDE SEQUENCE</scope>
    <source>
        <strain evidence="4">DSM 4029</strain>
    </source>
</reference>
<sequence length="1252" mass="132261">MLSKFSVKKPLTVFVAVILVMLMGVISFTNMQTDLLPSLDLPYVAVITAYPGASPEKVEQAVTKPLEKGLSTTSGIKEVQSISSENTSMVILQFADGTNMDSAMIDLSGKVDLVKGQLADGVSTPTLMKINPDMLPVMIAAVDADGQDAEALSQLVNETVLPAMERVGGVASVSATGVLEKEIQVTLDQQKIDALNDKMLAQIDAKLAQTKAQLNQGEAQIKAAQEKLDSESEAQAKQLADSAAQLSDGKAQLTQGLTYLDTTIAQTKAQREQLSTLRQSLQAFLDGGQQAGPEAEATLTALVQRLQDAGVLTQQEAQVLLAALGQQSGQLAQLLGEAVTKLDEGIAAADSGLRQMEAQRGPLADKLEALAPAESQLEAGKMLFAQKIAQAQGKLDATAQQLSQGRTQFEEAEKAAYQTAGLSGKLTPQTIQGILAAENFSMPAGSLTEKGEKYAVKVGDTFSSVEELAELELFTIDLEGIGTIKLSDVAEVAFADNRDEMYAKINGNDGILLTFQKQSAASTSQVSADIRAAMAQLQEEHSGLHLTALNDQGVYIDIVVQSVLQNLLMGGALAILIILLFLRNYRPTLAIAASIPISLLFAVALMYFSGVTLNIISLAGLALGVGMLVDNSIVVIENIYRLRGEGMSAAQAAVRGAAQVAGAIAASTLTTVCVFLPIVFTQGISRELFTDMGLTIAYSLVASLIVALTLVPALSSKLLRRPDQTKHRLFDRFVNWYARLLDKALSHRAAVLCGVVALLVVSGIGATQMGTAFIPESDTNQISVTVEMPPETTTAETRAMGDRVAAIVGDLPGVETVGAMEGGGMMSSGGSGSVSMYVILSEGKRPDSSHIAQQIKDATEGLPCEVTAQSSMGDMSSMGGSGLTVQIQGDDLGTLRRVGQEVAALMEGTEGTQDVEDGSEDPAYELRVSVDKNKAMGYGLTVAQVYQEVAAAIQSETTATTLSLEDGDYPIVVVKDPEAALSRATLGDHLLTVTKDGEETTIPLSDIAQISQEEGLSSIRHDGQVRTLSVSAQIDAEHNIGLVSRELQSKLDSYQPPAGYTVELVGQTETINSTLVELLKMVGLAIVLIYGIMVAQFQSLLSPFIVMFTIPLAFTGGLLALWLCGMEISVISMLGFLVLCGVVVNNGIVFVDYVNQLRLEGAPLRQALVETGVTRVRPILMTALTTILGLGTLALGIGSGADMLQPMAVVTIGGLAYATLLTLFVVPILYDLFHRRKKGGERMPAGGEEVEL</sequence>
<feature type="transmembrane region" description="Helical" evidence="2">
    <location>
        <begin position="1078"/>
        <end position="1097"/>
    </location>
</feature>
<feature type="transmembrane region" description="Helical" evidence="2">
    <location>
        <begin position="615"/>
        <end position="636"/>
    </location>
</feature>
<proteinExistence type="predicted"/>
<dbReference type="PANTHER" id="PTHR32063">
    <property type="match status" value="1"/>
</dbReference>
<keyword evidence="2" id="KW-0472">Membrane</keyword>
<accession>A0AAQ1MGF8</accession>
<keyword evidence="6" id="KW-1185">Reference proteome</keyword>
<protein>
    <submittedName>
        <fullName evidence="4">Hydrophobic/amphiphilic exporter-1, HAE1 family</fullName>
    </submittedName>
    <submittedName>
        <fullName evidence="3">MMPL family transporter</fullName>
    </submittedName>
</protein>
<dbReference type="Proteomes" id="UP000474718">
    <property type="component" value="Unassembled WGS sequence"/>
</dbReference>
<dbReference type="PANTHER" id="PTHR32063:SF0">
    <property type="entry name" value="SWARMING MOTILITY PROTEIN SWRC"/>
    <property type="match status" value="1"/>
</dbReference>
<organism evidence="4 5">
    <name type="scientific">Bittarella massiliensis</name>
    <name type="common">ex Durand et al. 2017</name>
    <dbReference type="NCBI Taxonomy" id="1720313"/>
    <lineage>
        <taxon>Bacteria</taxon>
        <taxon>Bacillati</taxon>
        <taxon>Bacillota</taxon>
        <taxon>Clostridia</taxon>
        <taxon>Eubacteriales</taxon>
        <taxon>Oscillospiraceae</taxon>
        <taxon>Bittarella (ex Durand et al. 2017)</taxon>
    </lineage>
</organism>